<evidence type="ECO:0000313" key="2">
    <source>
        <dbReference type="EMBL" id="KAK3019192.1"/>
    </source>
</evidence>
<feature type="region of interest" description="Disordered" evidence="1">
    <location>
        <begin position="1"/>
        <end position="23"/>
    </location>
</feature>
<dbReference type="Pfam" id="PF14299">
    <property type="entry name" value="PP2"/>
    <property type="match status" value="1"/>
</dbReference>
<gene>
    <name evidence="2" type="ORF">RJ639_002964</name>
</gene>
<name>A0AA88W3F5_9ASTE</name>
<dbReference type="InterPro" id="IPR025886">
    <property type="entry name" value="PP2-like"/>
</dbReference>
<feature type="compositionally biased region" description="Acidic residues" evidence="1">
    <location>
        <begin position="1"/>
        <end position="11"/>
    </location>
</feature>
<sequence length="186" mass="21980">MDQELSQEEDEPRCSKRARPFTSFGPDFLTYLLENEPRSYSKAMSSPEAPHRKEAINSEIESIMQSHTWKLVDLPPENKPLGCKWIFKRKMKADRTIEKYKVRTNYAAYLVFKLAQRSHGLQTAKAAIRFINQIEDVPYNEADTVCLDFQSSAYEHRQQDEQILREKRDGWMEIKMGELMERWRQG</sequence>
<accession>A0AA88W3F5</accession>
<evidence type="ECO:0008006" key="4">
    <source>
        <dbReference type="Google" id="ProtNLM"/>
    </source>
</evidence>
<proteinExistence type="predicted"/>
<evidence type="ECO:0000313" key="3">
    <source>
        <dbReference type="Proteomes" id="UP001188597"/>
    </source>
</evidence>
<dbReference type="EMBL" id="JAVXUP010000893">
    <property type="protein sequence ID" value="KAK3019192.1"/>
    <property type="molecule type" value="Genomic_DNA"/>
</dbReference>
<dbReference type="Proteomes" id="UP001188597">
    <property type="component" value="Unassembled WGS sequence"/>
</dbReference>
<protein>
    <recommendedName>
        <fullName evidence="4">Reverse transcriptase</fullName>
    </recommendedName>
</protein>
<comment type="caution">
    <text evidence="2">The sequence shown here is derived from an EMBL/GenBank/DDBJ whole genome shotgun (WGS) entry which is preliminary data.</text>
</comment>
<evidence type="ECO:0000256" key="1">
    <source>
        <dbReference type="SAM" id="MobiDB-lite"/>
    </source>
</evidence>
<dbReference type="AlphaFoldDB" id="A0AA88W3F5"/>
<keyword evidence="3" id="KW-1185">Reference proteome</keyword>
<reference evidence="2" key="1">
    <citation type="submission" date="2022-12" db="EMBL/GenBank/DDBJ databases">
        <title>Draft genome assemblies for two species of Escallonia (Escalloniales).</title>
        <authorList>
            <person name="Chanderbali A."/>
            <person name="Dervinis C."/>
            <person name="Anghel I."/>
            <person name="Soltis D."/>
            <person name="Soltis P."/>
            <person name="Zapata F."/>
        </authorList>
    </citation>
    <scope>NUCLEOTIDE SEQUENCE</scope>
    <source>
        <strain evidence="2">UCBG64.0493</strain>
        <tissue evidence="2">Leaf</tissue>
    </source>
</reference>
<organism evidence="2 3">
    <name type="scientific">Escallonia herrerae</name>
    <dbReference type="NCBI Taxonomy" id="1293975"/>
    <lineage>
        <taxon>Eukaryota</taxon>
        <taxon>Viridiplantae</taxon>
        <taxon>Streptophyta</taxon>
        <taxon>Embryophyta</taxon>
        <taxon>Tracheophyta</taxon>
        <taxon>Spermatophyta</taxon>
        <taxon>Magnoliopsida</taxon>
        <taxon>eudicotyledons</taxon>
        <taxon>Gunneridae</taxon>
        <taxon>Pentapetalae</taxon>
        <taxon>asterids</taxon>
        <taxon>campanulids</taxon>
        <taxon>Escalloniales</taxon>
        <taxon>Escalloniaceae</taxon>
        <taxon>Escallonia</taxon>
    </lineage>
</organism>